<evidence type="ECO:0000313" key="3">
    <source>
        <dbReference type="EMBL" id="GFR45146.1"/>
    </source>
</evidence>
<proteinExistence type="predicted"/>
<evidence type="ECO:0000256" key="2">
    <source>
        <dbReference type="SAM" id="SignalP"/>
    </source>
</evidence>
<sequence>MFEGQLNHHIPALLVLWRAAAMTLHTSARRAADGAVSLSSAVTRRGPNGTHGHQAEPPLLRPHRGRLLATPTLAEVSPASGPSRLAGRLSGGGLADGSCGQTRASSSWGALRSRLAPTAARLALPMAAAGVAVAAGGYDQLHSSITAGGPTGHHQPPLSLGASHVIHGSGAAPPLALADMRAAREVLDARGFAHPGLQPGAAWGALPTTVGSSKNELHVMFEYVMLFPA</sequence>
<feature type="compositionally biased region" description="Polar residues" evidence="1">
    <location>
        <begin position="99"/>
        <end position="108"/>
    </location>
</feature>
<feature type="signal peptide" evidence="2">
    <location>
        <begin position="1"/>
        <end position="23"/>
    </location>
</feature>
<dbReference type="Proteomes" id="UP001054857">
    <property type="component" value="Unassembled WGS sequence"/>
</dbReference>
<dbReference type="AlphaFoldDB" id="A0AAD3DNI1"/>
<dbReference type="EMBL" id="BMAR01000009">
    <property type="protein sequence ID" value="GFR45146.1"/>
    <property type="molecule type" value="Genomic_DNA"/>
</dbReference>
<gene>
    <name evidence="3" type="ORF">Agub_g6527</name>
</gene>
<keyword evidence="2" id="KW-0732">Signal</keyword>
<comment type="caution">
    <text evidence="3">The sequence shown here is derived from an EMBL/GenBank/DDBJ whole genome shotgun (WGS) entry which is preliminary data.</text>
</comment>
<organism evidence="3 4">
    <name type="scientific">Astrephomene gubernaculifera</name>
    <dbReference type="NCBI Taxonomy" id="47775"/>
    <lineage>
        <taxon>Eukaryota</taxon>
        <taxon>Viridiplantae</taxon>
        <taxon>Chlorophyta</taxon>
        <taxon>core chlorophytes</taxon>
        <taxon>Chlorophyceae</taxon>
        <taxon>CS clade</taxon>
        <taxon>Chlamydomonadales</taxon>
        <taxon>Astrephomenaceae</taxon>
        <taxon>Astrephomene</taxon>
    </lineage>
</organism>
<keyword evidence="4" id="KW-1185">Reference proteome</keyword>
<protein>
    <submittedName>
        <fullName evidence="3">Uncharacterized protein</fullName>
    </submittedName>
</protein>
<evidence type="ECO:0000256" key="1">
    <source>
        <dbReference type="SAM" id="MobiDB-lite"/>
    </source>
</evidence>
<feature type="chain" id="PRO_5041982045" evidence="2">
    <location>
        <begin position="24"/>
        <end position="229"/>
    </location>
</feature>
<accession>A0AAD3DNI1</accession>
<name>A0AAD3DNI1_9CHLO</name>
<feature type="region of interest" description="Disordered" evidence="1">
    <location>
        <begin position="73"/>
        <end position="108"/>
    </location>
</feature>
<reference evidence="3 4" key="1">
    <citation type="journal article" date="2021" name="Sci. Rep.">
        <title>Genome sequencing of the multicellular alga Astrephomene provides insights into convergent evolution of germ-soma differentiation.</title>
        <authorList>
            <person name="Yamashita S."/>
            <person name="Yamamoto K."/>
            <person name="Matsuzaki R."/>
            <person name="Suzuki S."/>
            <person name="Yamaguchi H."/>
            <person name="Hirooka S."/>
            <person name="Minakuchi Y."/>
            <person name="Miyagishima S."/>
            <person name="Kawachi M."/>
            <person name="Toyoda A."/>
            <person name="Nozaki H."/>
        </authorList>
    </citation>
    <scope>NUCLEOTIDE SEQUENCE [LARGE SCALE GENOMIC DNA]</scope>
    <source>
        <strain evidence="3 4">NIES-4017</strain>
    </source>
</reference>
<evidence type="ECO:0000313" key="4">
    <source>
        <dbReference type="Proteomes" id="UP001054857"/>
    </source>
</evidence>